<dbReference type="GeneID" id="93358013"/>
<evidence type="ECO:0000256" key="1">
    <source>
        <dbReference type="ARBA" id="ARBA00004193"/>
    </source>
</evidence>
<dbReference type="Proteomes" id="UP000007065">
    <property type="component" value="Chromosome"/>
</dbReference>
<comment type="subcellular location">
    <subcellularLocation>
        <location evidence="1">Cell membrane</location>
        <topology evidence="1">Lipid-anchor</topology>
    </subcellularLocation>
</comment>
<dbReference type="KEGG" id="maa:MAG2450"/>
<evidence type="ECO:0000256" key="8">
    <source>
        <dbReference type="SAM" id="MobiDB-lite"/>
    </source>
</evidence>
<keyword evidence="4" id="KW-0677">Repeat</keyword>
<name>A5IY34_MYCAP</name>
<keyword evidence="5" id="KW-0472">Membrane</keyword>
<keyword evidence="3 9" id="KW-0732">Signal</keyword>
<feature type="signal peptide" evidence="9">
    <location>
        <begin position="1"/>
        <end position="22"/>
    </location>
</feature>
<evidence type="ECO:0000256" key="5">
    <source>
        <dbReference type="ARBA" id="ARBA00023136"/>
    </source>
</evidence>
<evidence type="ECO:0000256" key="6">
    <source>
        <dbReference type="ARBA" id="ARBA00023139"/>
    </source>
</evidence>
<dbReference type="AlphaFoldDB" id="A5IY34"/>
<gene>
    <name evidence="10" type="ordered locus">MAG2450</name>
</gene>
<dbReference type="EMBL" id="CU179680">
    <property type="protein sequence ID" value="CAL58943.1"/>
    <property type="molecule type" value="Genomic_DNA"/>
</dbReference>
<evidence type="ECO:0000313" key="11">
    <source>
        <dbReference type="Proteomes" id="UP000007065"/>
    </source>
</evidence>
<evidence type="ECO:0000256" key="3">
    <source>
        <dbReference type="ARBA" id="ARBA00022729"/>
    </source>
</evidence>
<dbReference type="HOGENOM" id="CLU_1553555_0_0_14"/>
<dbReference type="GO" id="GO:0005886">
    <property type="term" value="C:plasma membrane"/>
    <property type="evidence" value="ECO:0007669"/>
    <property type="project" value="UniProtKB-SubCell"/>
</dbReference>
<evidence type="ECO:0000256" key="4">
    <source>
        <dbReference type="ARBA" id="ARBA00022737"/>
    </source>
</evidence>
<evidence type="ECO:0000256" key="2">
    <source>
        <dbReference type="ARBA" id="ARBA00022475"/>
    </source>
</evidence>
<evidence type="ECO:0000256" key="7">
    <source>
        <dbReference type="ARBA" id="ARBA00023288"/>
    </source>
</evidence>
<organism evidence="10 11">
    <name type="scientific">Mycoplasmopsis agalactiae (strain NCTC 10123 / CIP 59.7 / PG2)</name>
    <name type="common">Mycoplasma agalactiae</name>
    <dbReference type="NCBI Taxonomy" id="347257"/>
    <lineage>
        <taxon>Bacteria</taxon>
        <taxon>Bacillati</taxon>
        <taxon>Mycoplasmatota</taxon>
        <taxon>Mycoplasmoidales</taxon>
        <taxon>Metamycoplasmataceae</taxon>
        <taxon>Mycoplasmopsis</taxon>
    </lineage>
</organism>
<evidence type="ECO:0000256" key="9">
    <source>
        <dbReference type="SAM" id="SignalP"/>
    </source>
</evidence>
<dbReference type="InterPro" id="IPR049890">
    <property type="entry name" value="VlpA-F-like_signal"/>
</dbReference>
<accession>A5IY34</accession>
<dbReference type="RefSeq" id="WP_011949422.1">
    <property type="nucleotide sequence ID" value="NC_009497.1"/>
</dbReference>
<reference evidence="11" key="1">
    <citation type="journal article" date="2007" name="PLoS Genet.">
        <title>Being pathogenic, plastic, and sexual while living with a nearly minimal bacterial genome.</title>
        <authorList>
            <person name="Sirand-Pugnet P."/>
            <person name="Lartigue C."/>
            <person name="Marenda M."/>
            <person name="Jacob D."/>
            <person name="Barre A."/>
            <person name="Barbe V."/>
            <person name="Schenowitz C."/>
            <person name="Mangenot S."/>
            <person name="Couloux A."/>
            <person name="Segurens B."/>
            <person name="de Daruvar A."/>
            <person name="Blanchard A."/>
            <person name="Citti C."/>
        </authorList>
    </citation>
    <scope>NUCLEOTIDE SEQUENCE [LARGE SCALE GENOMIC DNA]</scope>
    <source>
        <strain evidence="11">PG2</strain>
    </source>
</reference>
<feature type="compositionally biased region" description="Basic and acidic residues" evidence="8">
    <location>
        <begin position="27"/>
        <end position="45"/>
    </location>
</feature>
<feature type="compositionally biased region" description="Basic and acidic residues" evidence="8">
    <location>
        <begin position="58"/>
        <end position="97"/>
    </location>
</feature>
<keyword evidence="11" id="KW-1185">Reference proteome</keyword>
<keyword evidence="6" id="KW-0564">Palmitate</keyword>
<feature type="region of interest" description="Disordered" evidence="8">
    <location>
        <begin position="26"/>
        <end position="113"/>
    </location>
</feature>
<proteinExistence type="predicted"/>
<sequence length="172" mass="19918">MRKTKLLLLTSLSPIISLPFIAAKCNTDAKSENMNKDKSKKDKMTSELTKSSESNQDNNDKNTNIEDNERNNNVKTKNDDKSNKSLKDNKENGEMSEKNTNSEMSDMPIKQPTMSNLDRRHVNNVDASGYDIGRWYDKINDEDLKDFKEEFHKILTDIEEKIKKTVKKKKQK</sequence>
<feature type="compositionally biased region" description="Polar residues" evidence="8">
    <location>
        <begin position="46"/>
        <end position="57"/>
    </location>
</feature>
<keyword evidence="7" id="KW-0449">Lipoprotein</keyword>
<dbReference type="NCBIfam" id="NF033817">
    <property type="entry name" value="Mplas_variab_LP"/>
    <property type="match status" value="1"/>
</dbReference>
<feature type="chain" id="PRO_5002683242" description="Variable surface lipoprotein" evidence="9">
    <location>
        <begin position="23"/>
        <end position="172"/>
    </location>
</feature>
<keyword evidence="2" id="KW-1003">Cell membrane</keyword>
<evidence type="ECO:0008006" key="12">
    <source>
        <dbReference type="Google" id="ProtNLM"/>
    </source>
</evidence>
<evidence type="ECO:0000313" key="10">
    <source>
        <dbReference type="EMBL" id="CAL58943.1"/>
    </source>
</evidence>
<protein>
    <recommendedName>
        <fullName evidence="12">Variable surface lipoprotein</fullName>
    </recommendedName>
</protein>